<keyword evidence="12" id="KW-1185">Reference proteome</keyword>
<dbReference type="PANTHER" id="PTHR33121:SF81">
    <property type="entry name" value="CYCLIC DI-GMP PHOSPHODIESTERASE PDEB-RELATED"/>
    <property type="match status" value="1"/>
</dbReference>
<dbReference type="Gene3D" id="3.20.20.450">
    <property type="entry name" value="EAL domain"/>
    <property type="match status" value="1"/>
</dbReference>
<dbReference type="SUPFAM" id="SSF141868">
    <property type="entry name" value="EAL domain-like"/>
    <property type="match status" value="1"/>
</dbReference>
<keyword evidence="4" id="KW-0973">c-di-GMP</keyword>
<evidence type="ECO:0000259" key="10">
    <source>
        <dbReference type="PROSITE" id="PS50883"/>
    </source>
</evidence>
<sequence length="502" mass="54374">MLPLLGVSKLLQAQSLRAQEQYVGNAAAWTASRVERTLDDARQALSRAQRIDRTDCSLAHRKMMGQVAADSRSIEDVGFFRNSELVCSRLGSIDPPVPAHPSDLDIGGGNWLSYAERPVLFKGSPRVEIRRGDYGVLITPGRLTDLVADKGTVYGVASRQGRVLESSTQVDPQLVQALLVGGHSPRADQFVFAARPVSGLVAFALVEKDAHEASLLLDWRYTVLIGGVISAMLLGLILCVWRQQPSPEKALKRAIRNRELVVHYQPIMDLTTGRCRGAEALVRWPQPDGRIALPGEFLPLTEAKGLTSALTELVIETALEEMGAFFRAHGELHVSLNIPADDMETACFLPRLSQAVSRAGVDPSQVWLEITEHGFMNASAAAVAIRKVRAAGHRVVIDDFGTGYSSLSLLEGLSLDALKIDKSFVKAIDQEAAQSIVVNHIISMAHQLNLAMVAEGVETEAQARYLMEAGVQYAQGWLYAKALPADAFKAFVQGRQGGAVGG</sequence>
<keyword evidence="6" id="KW-0378">Hydrolase</keyword>
<organism evidence="11 12">
    <name type="scientific">Stenotrophomonas capsici</name>
    <dbReference type="NCBI Taxonomy" id="3110230"/>
    <lineage>
        <taxon>Bacteria</taxon>
        <taxon>Pseudomonadati</taxon>
        <taxon>Pseudomonadota</taxon>
        <taxon>Gammaproteobacteria</taxon>
        <taxon>Lysobacterales</taxon>
        <taxon>Lysobacteraceae</taxon>
        <taxon>Stenotrophomonas</taxon>
    </lineage>
</organism>
<evidence type="ECO:0000256" key="3">
    <source>
        <dbReference type="ARBA" id="ARBA00022475"/>
    </source>
</evidence>
<proteinExistence type="predicted"/>
<keyword evidence="7" id="KW-1133">Transmembrane helix</keyword>
<dbReference type="EMBL" id="JAYFUH010000248">
    <property type="protein sequence ID" value="MEA5668500.1"/>
    <property type="molecule type" value="Genomic_DNA"/>
</dbReference>
<evidence type="ECO:0000256" key="1">
    <source>
        <dbReference type="ARBA" id="ARBA00004651"/>
    </source>
</evidence>
<evidence type="ECO:0000256" key="5">
    <source>
        <dbReference type="ARBA" id="ARBA00022692"/>
    </source>
</evidence>
<evidence type="ECO:0000256" key="6">
    <source>
        <dbReference type="ARBA" id="ARBA00022801"/>
    </source>
</evidence>
<dbReference type="InterPro" id="IPR035919">
    <property type="entry name" value="EAL_sf"/>
</dbReference>
<dbReference type="EC" id="3.1.4.52" evidence="2"/>
<evidence type="ECO:0000256" key="8">
    <source>
        <dbReference type="ARBA" id="ARBA00023136"/>
    </source>
</evidence>
<evidence type="ECO:0000256" key="4">
    <source>
        <dbReference type="ARBA" id="ARBA00022636"/>
    </source>
</evidence>
<gene>
    <name evidence="11" type="ORF">VA603_13205</name>
</gene>
<evidence type="ECO:0000256" key="9">
    <source>
        <dbReference type="ARBA" id="ARBA00034290"/>
    </source>
</evidence>
<reference evidence="11 12" key="1">
    <citation type="submission" date="2023-12" db="EMBL/GenBank/DDBJ databases">
        <title>Stenotrophomonas guangdongensis sp. nov., isolated from wilted pepper plants (Capsicum annuum).</title>
        <authorList>
            <person name="Qiu M."/>
            <person name="Li Y."/>
            <person name="Liu Q."/>
            <person name="Zhang X."/>
            <person name="Huang Y."/>
            <person name="Guo R."/>
            <person name="Hu M."/>
            <person name="Zhou J."/>
            <person name="Zhou X."/>
        </authorList>
    </citation>
    <scope>NUCLEOTIDE SEQUENCE [LARGE SCALE GENOMIC DNA]</scope>
    <source>
        <strain evidence="11 12">MH1</strain>
    </source>
</reference>
<dbReference type="PANTHER" id="PTHR33121">
    <property type="entry name" value="CYCLIC DI-GMP PHOSPHODIESTERASE PDEF"/>
    <property type="match status" value="1"/>
</dbReference>
<keyword evidence="5" id="KW-0812">Transmembrane</keyword>
<dbReference type="CDD" id="cd01948">
    <property type="entry name" value="EAL"/>
    <property type="match status" value="1"/>
</dbReference>
<keyword evidence="8" id="KW-0472">Membrane</keyword>
<dbReference type="Pfam" id="PF00563">
    <property type="entry name" value="EAL"/>
    <property type="match status" value="1"/>
</dbReference>
<evidence type="ECO:0000313" key="11">
    <source>
        <dbReference type="EMBL" id="MEA5668500.1"/>
    </source>
</evidence>
<dbReference type="Proteomes" id="UP001301653">
    <property type="component" value="Unassembled WGS sequence"/>
</dbReference>
<comment type="catalytic activity">
    <reaction evidence="9">
        <text>3',3'-c-di-GMP + H2O = 5'-phosphoguanylyl(3'-&gt;5')guanosine + H(+)</text>
        <dbReference type="Rhea" id="RHEA:24902"/>
        <dbReference type="ChEBI" id="CHEBI:15377"/>
        <dbReference type="ChEBI" id="CHEBI:15378"/>
        <dbReference type="ChEBI" id="CHEBI:58754"/>
        <dbReference type="ChEBI" id="CHEBI:58805"/>
        <dbReference type="EC" id="3.1.4.52"/>
    </reaction>
</comment>
<feature type="domain" description="EAL" evidence="10">
    <location>
        <begin position="244"/>
        <end position="496"/>
    </location>
</feature>
<protein>
    <recommendedName>
        <fullName evidence="2">cyclic-guanylate-specific phosphodiesterase</fullName>
        <ecNumber evidence="2">3.1.4.52</ecNumber>
    </recommendedName>
</protein>
<evidence type="ECO:0000256" key="7">
    <source>
        <dbReference type="ARBA" id="ARBA00022989"/>
    </source>
</evidence>
<keyword evidence="3" id="KW-1003">Cell membrane</keyword>
<dbReference type="InterPro" id="IPR024744">
    <property type="entry name" value="CSS-motif_dom"/>
</dbReference>
<accession>A0ABU5V576</accession>
<dbReference type="InterPro" id="IPR001633">
    <property type="entry name" value="EAL_dom"/>
</dbReference>
<dbReference type="RefSeq" id="WP_323439126.1">
    <property type="nucleotide sequence ID" value="NZ_JAYFUH010000248.1"/>
</dbReference>
<evidence type="ECO:0000256" key="2">
    <source>
        <dbReference type="ARBA" id="ARBA00012282"/>
    </source>
</evidence>
<dbReference type="SMART" id="SM00052">
    <property type="entry name" value="EAL"/>
    <property type="match status" value="1"/>
</dbReference>
<comment type="caution">
    <text evidence="11">The sequence shown here is derived from an EMBL/GenBank/DDBJ whole genome shotgun (WGS) entry which is preliminary data.</text>
</comment>
<comment type="subcellular location">
    <subcellularLocation>
        <location evidence="1">Cell membrane</location>
        <topology evidence="1">Multi-pass membrane protein</topology>
    </subcellularLocation>
</comment>
<dbReference type="Pfam" id="PF12792">
    <property type="entry name" value="CSS-motif"/>
    <property type="match status" value="1"/>
</dbReference>
<evidence type="ECO:0000313" key="12">
    <source>
        <dbReference type="Proteomes" id="UP001301653"/>
    </source>
</evidence>
<dbReference type="PROSITE" id="PS50883">
    <property type="entry name" value="EAL"/>
    <property type="match status" value="1"/>
</dbReference>
<name>A0ABU5V576_9GAMM</name>
<dbReference type="InterPro" id="IPR050706">
    <property type="entry name" value="Cyclic-di-GMP_PDE-like"/>
</dbReference>